<feature type="domain" description="SRCR" evidence="9">
    <location>
        <begin position="427"/>
        <end position="522"/>
    </location>
</feature>
<feature type="disulfide bond" evidence="7">
    <location>
        <begin position="964"/>
        <end position="1025"/>
    </location>
</feature>
<dbReference type="FunFam" id="3.10.250.10:FF:000004">
    <property type="entry name" value="Scavenger receptor cysteine-rich type 1 protein M130"/>
    <property type="match status" value="5"/>
</dbReference>
<feature type="disulfide bond" evidence="7">
    <location>
        <begin position="786"/>
        <end position="796"/>
    </location>
</feature>
<keyword evidence="8" id="KW-0812">Transmembrane</keyword>
<evidence type="ECO:0000256" key="7">
    <source>
        <dbReference type="PROSITE-ProRule" id="PRU00196"/>
    </source>
</evidence>
<organism evidence="10 11">
    <name type="scientific">Xiphophorus maculatus</name>
    <name type="common">Southern platyfish</name>
    <name type="synonym">Platypoecilus maculatus</name>
    <dbReference type="NCBI Taxonomy" id="8083"/>
    <lineage>
        <taxon>Eukaryota</taxon>
        <taxon>Metazoa</taxon>
        <taxon>Chordata</taxon>
        <taxon>Craniata</taxon>
        <taxon>Vertebrata</taxon>
        <taxon>Euteleostomi</taxon>
        <taxon>Actinopterygii</taxon>
        <taxon>Neopterygii</taxon>
        <taxon>Teleostei</taxon>
        <taxon>Neoteleostei</taxon>
        <taxon>Acanthomorphata</taxon>
        <taxon>Ovalentaria</taxon>
        <taxon>Atherinomorphae</taxon>
        <taxon>Cyprinodontiformes</taxon>
        <taxon>Poeciliidae</taxon>
        <taxon>Poeciliinae</taxon>
        <taxon>Xiphophorus</taxon>
    </lineage>
</organism>
<protein>
    <recommendedName>
        <fullName evidence="9">SRCR domain-containing protein</fullName>
    </recommendedName>
</protein>
<evidence type="ECO:0000256" key="6">
    <source>
        <dbReference type="ARBA" id="ARBA00023180"/>
    </source>
</evidence>
<feature type="domain" description="SRCR" evidence="9">
    <location>
        <begin position="106"/>
        <end position="215"/>
    </location>
</feature>
<evidence type="ECO:0000256" key="8">
    <source>
        <dbReference type="SAM" id="Phobius"/>
    </source>
</evidence>
<name>A0A3B5PQV6_XIPMA</name>
<dbReference type="GeneTree" id="ENSGT00940000163299"/>
<feature type="disulfide bond" evidence="7">
    <location>
        <begin position="563"/>
        <end position="624"/>
    </location>
</feature>
<feature type="domain" description="SRCR" evidence="9">
    <location>
        <begin position="210"/>
        <end position="310"/>
    </location>
</feature>
<feature type="disulfide bond" evidence="7">
    <location>
        <begin position="181"/>
        <end position="191"/>
    </location>
</feature>
<evidence type="ECO:0000256" key="5">
    <source>
        <dbReference type="ARBA" id="ARBA00023157"/>
    </source>
</evidence>
<feature type="transmembrane region" description="Helical" evidence="8">
    <location>
        <begin position="1136"/>
        <end position="1163"/>
    </location>
</feature>
<dbReference type="FunFam" id="3.10.250.10:FF:000009">
    <property type="entry name" value="WC1"/>
    <property type="match status" value="1"/>
</dbReference>
<dbReference type="Gene3D" id="3.10.250.10">
    <property type="entry name" value="SRCR-like domain"/>
    <property type="match status" value="11"/>
</dbReference>
<feature type="disulfide bond" evidence="7">
    <location>
        <begin position="743"/>
        <end position="807"/>
    </location>
</feature>
<dbReference type="Proteomes" id="UP000002852">
    <property type="component" value="Unassembled WGS sequence"/>
</dbReference>
<evidence type="ECO:0000256" key="3">
    <source>
        <dbReference type="ARBA" id="ARBA00022729"/>
    </source>
</evidence>
<feature type="disulfide bond" evidence="7">
    <location>
        <begin position="360"/>
        <end position="421"/>
    </location>
</feature>
<keyword evidence="6" id="KW-0325">Glycoprotein</keyword>
<feature type="disulfide bond" evidence="7">
    <location>
        <begin position="593"/>
        <end position="603"/>
    </location>
</feature>
<feature type="disulfide bond" evidence="7">
    <location>
        <begin position="347"/>
        <end position="411"/>
    </location>
</feature>
<dbReference type="PROSITE" id="PS50287">
    <property type="entry name" value="SRCR_2"/>
    <property type="match status" value="11"/>
</dbReference>
<feature type="disulfide bond" evidence="7">
    <location>
        <begin position="550"/>
        <end position="614"/>
    </location>
</feature>
<dbReference type="InParanoid" id="A0A3B5PQV6"/>
<reference evidence="10" key="4">
    <citation type="submission" date="2025-09" db="UniProtKB">
        <authorList>
            <consortium name="Ensembl"/>
        </authorList>
    </citation>
    <scope>IDENTIFICATION</scope>
    <source>
        <strain evidence="10">JP 163 A</strain>
    </source>
</reference>
<keyword evidence="4" id="KW-0677">Repeat</keyword>
<feature type="domain" description="SRCR" evidence="9">
    <location>
        <begin position="1034"/>
        <end position="1140"/>
    </location>
</feature>
<keyword evidence="8" id="KW-0472">Membrane</keyword>
<evidence type="ECO:0000256" key="4">
    <source>
        <dbReference type="ARBA" id="ARBA00022737"/>
    </source>
</evidence>
<feature type="disulfide bond" evidence="7">
    <location>
        <begin position="951"/>
        <end position="1015"/>
    </location>
</feature>
<feature type="disulfide bond" evidence="7">
    <location>
        <begin position="496"/>
        <end position="506"/>
    </location>
</feature>
<dbReference type="PANTHER" id="PTHR48071">
    <property type="entry name" value="SRCR DOMAIN-CONTAINING PROTEIN"/>
    <property type="match status" value="1"/>
</dbReference>
<dbReference type="GO" id="GO:0031638">
    <property type="term" value="P:zymogen activation"/>
    <property type="evidence" value="ECO:0007669"/>
    <property type="project" value="TreeGrafter"/>
</dbReference>
<keyword evidence="8" id="KW-1133">Transmembrane helix</keyword>
<dbReference type="GO" id="GO:0005886">
    <property type="term" value="C:plasma membrane"/>
    <property type="evidence" value="ECO:0007669"/>
    <property type="project" value="TreeGrafter"/>
</dbReference>
<keyword evidence="11" id="KW-1185">Reference proteome</keyword>
<dbReference type="PRINTS" id="PR00258">
    <property type="entry name" value="SPERACTRCPTR"/>
</dbReference>
<dbReference type="GO" id="GO:0005615">
    <property type="term" value="C:extracellular space"/>
    <property type="evidence" value="ECO:0007669"/>
    <property type="project" value="TreeGrafter"/>
</dbReference>
<feature type="domain" description="SRCR" evidence="9">
    <location>
        <begin position="821"/>
        <end position="931"/>
    </location>
</feature>
<dbReference type="OMA" id="KRPVWRI"/>
<feature type="disulfide bond" evidence="7">
    <location>
        <begin position="235"/>
        <end position="299"/>
    </location>
</feature>
<sequence>MLFLPALSDELRLVAGSSRCGGRLEKKNLGDWKLVKYWNWNLNFTSVVCREIGCGPPSVHQGALYGEAEAPVGSREFLCEGSESALLNCSSRKSSGRNSCSPGQAVGLTCSGRGGSADLRCAGRLEMLHQEEWRPVAVWSHYWDMNLVVAVCAKLDCGSVVSVRNSEEASVRPVWRIRSDCLQSGSALNYCVPYDGNSDQSHEFICSDSVRLVQGTNRCSGRLEVKTNQSWSSVCEKDFDLQNAEVVCREIGCGPPSVHQGALYGEAEAPVGSREFLCEGSESALLNCSSRKSSGRNSCSPGQAVGLTCSGRGGSADLLLVGEASRCAGRLEMLQQKEWRPSWSSVCETDFDLQDAEVVCREIGCGPPSAHQGALYGEAEAPVGSREFLCEGSESALLNCSSRKSSGRNSCSPGQAVGLTCSDQDDIRLVGEASRCAGRLEMLYQKEWRPVAVWYHYWNLNSVAAVCAGLDCGSAVSARKSNKASKRPVWRIMSYCLQTGSPINSCVPSDENSDQSLEFICSDSVRLVQGTNRCSGRLEVKTDQSWSSVCETDFDLHYAEVVCREIGCGPPSVHQGALYGEAEAPVGSREFLCEGSESALLNCSSRKSSGRNSCSPGQAVGLTCSGRGGSADLRCAGRLEMIHQEEWRPVDVWYHYWTMNSVAAVCAKLDCGSVVSARNSEEASKRPVWEIYSGCFQVPITAGTATLSGGDRTCSYSVRLVQGTNRCSGRLEVKTNQSWSSVCEKGFDLQDAEVVCREIGCGPPSVHQGALYGEAEAPVGSREFLCEGSESALLNCSSRKSSGRNSCSPGQAVGLTSQDNFRLVGEASRCAGRLEMLHHEEWRPVAVWYSYWDMNSVAAVCAGLDCGSAVSARNSEEASKRPVWRIRSDYSGKWQRAKLYFVCRRRTNTAASCSENFFLSASTDSVRLVQGTNRCSGRLEVKTNQSWSSVCETDFDLQDAEVVCREIGCGPPSVHQGVLYGEAEAPVGSREFLCEGSESALLNCSSRKSSGRNSCSPGQAVGLTCSGRGGSADLLLVGEASRCAGRLEMLHQKEWRPVAAWSHNWDMNLVVAVCAGLDCGSAVSAKKSVEASWRPVWRINSGCLKSGSSLNYCLPYDENSDQSHEIICSGNSELSYLFLLKFGFTSPLMLLSFSSLVFLAFIFDQTQRCFVRSKYLLNKHRKDKRVRFFVSRKESRQRCAFSYKSPTALKTHMPAPLFYCFQSPYHREFCNSKGWGQQFITWLQR</sequence>
<accession>A0A3B5PQV6</accession>
<dbReference type="InterPro" id="IPR036772">
    <property type="entry name" value="SRCR-like_dom_sf"/>
</dbReference>
<reference evidence="11" key="2">
    <citation type="journal article" date="2013" name="Nat. Genet.">
        <title>The genome of the platyfish, Xiphophorus maculatus, provides insights into evolutionary adaptation and several complex traits.</title>
        <authorList>
            <person name="Schartl M."/>
            <person name="Walter R.B."/>
            <person name="Shen Y."/>
            <person name="Garcia T."/>
            <person name="Catchen J."/>
            <person name="Amores A."/>
            <person name="Braasch I."/>
            <person name="Chalopin D."/>
            <person name="Volff J.N."/>
            <person name="Lesch K.P."/>
            <person name="Bisazza A."/>
            <person name="Minx P."/>
            <person name="Hillier L."/>
            <person name="Wilson R.K."/>
            <person name="Fuerstenberg S."/>
            <person name="Boore J."/>
            <person name="Searle S."/>
            <person name="Postlethwait J.H."/>
            <person name="Warren W.C."/>
        </authorList>
    </citation>
    <scope>NUCLEOTIDE SEQUENCE [LARGE SCALE GENOMIC DNA]</scope>
    <source>
        <strain evidence="11">JP 163 A</strain>
    </source>
</reference>
<evidence type="ECO:0000256" key="1">
    <source>
        <dbReference type="ARBA" id="ARBA00004613"/>
    </source>
</evidence>
<feature type="disulfide bond" evidence="7">
    <location>
        <begin position="248"/>
        <end position="309"/>
    </location>
</feature>
<feature type="domain" description="SRCR" evidence="9">
    <location>
        <begin position="620"/>
        <end position="695"/>
    </location>
</feature>
<dbReference type="GO" id="GO:0004252">
    <property type="term" value="F:serine-type endopeptidase activity"/>
    <property type="evidence" value="ECO:0007669"/>
    <property type="project" value="TreeGrafter"/>
</dbReference>
<evidence type="ECO:0000313" key="10">
    <source>
        <dbReference type="Ensembl" id="ENSXMAP00000022063.1"/>
    </source>
</evidence>
<dbReference type="InterPro" id="IPR001190">
    <property type="entry name" value="SRCR"/>
</dbReference>
<dbReference type="SMART" id="SM00202">
    <property type="entry name" value="SR"/>
    <property type="match status" value="9"/>
</dbReference>
<feature type="disulfide bond" evidence="7">
    <location>
        <begin position="49"/>
        <end position="110"/>
    </location>
</feature>
<feature type="domain" description="SRCR" evidence="9">
    <location>
        <begin position="525"/>
        <end position="625"/>
    </location>
</feature>
<evidence type="ECO:0000256" key="2">
    <source>
        <dbReference type="ARBA" id="ARBA00022525"/>
    </source>
</evidence>
<feature type="disulfide bond" evidence="7">
    <location>
        <begin position="278"/>
        <end position="288"/>
    </location>
</feature>
<comment type="caution">
    <text evidence="7">Lacks conserved residue(s) required for the propagation of feature annotation.</text>
</comment>
<reference evidence="11" key="1">
    <citation type="submission" date="2012-01" db="EMBL/GenBank/DDBJ databases">
        <authorList>
            <person name="Walter R."/>
            <person name="Schartl M."/>
            <person name="Warren W."/>
        </authorList>
    </citation>
    <scope>NUCLEOTIDE SEQUENCE [LARGE SCALE GENOMIC DNA]</scope>
    <source>
        <strain evidence="11">JP 163 A</strain>
    </source>
</reference>
<feature type="domain" description="SRCR" evidence="9">
    <location>
        <begin position="318"/>
        <end position="422"/>
    </location>
</feature>
<feature type="disulfide bond" evidence="7">
    <location>
        <begin position="994"/>
        <end position="1004"/>
    </location>
</feature>
<feature type="domain" description="SRCR" evidence="9">
    <location>
        <begin position="718"/>
        <end position="818"/>
    </location>
</feature>
<feature type="domain" description="SRCR" evidence="9">
    <location>
        <begin position="11"/>
        <end position="111"/>
    </location>
</feature>
<feature type="disulfide bond" evidence="7">
    <location>
        <begin position="79"/>
        <end position="89"/>
    </location>
</feature>
<dbReference type="AlphaFoldDB" id="A0A3B5PQV6"/>
<keyword evidence="2" id="KW-0964">Secreted</keyword>
<dbReference type="Ensembl" id="ENSXMAT00000028552.1">
    <property type="protein sequence ID" value="ENSXMAP00000022063.1"/>
    <property type="gene ID" value="ENSXMAG00000023292.1"/>
</dbReference>
<evidence type="ECO:0000259" key="9">
    <source>
        <dbReference type="PROSITE" id="PS50287"/>
    </source>
</evidence>
<proteinExistence type="predicted"/>
<reference evidence="10" key="3">
    <citation type="submission" date="2025-08" db="UniProtKB">
        <authorList>
            <consortium name="Ensembl"/>
        </authorList>
    </citation>
    <scope>IDENTIFICATION</scope>
    <source>
        <strain evidence="10">JP 163 A</strain>
    </source>
</reference>
<feature type="disulfide bond" evidence="7">
    <location>
        <begin position="1103"/>
        <end position="1113"/>
    </location>
</feature>
<dbReference type="SUPFAM" id="SSF56487">
    <property type="entry name" value="SRCR-like"/>
    <property type="match status" value="11"/>
</dbReference>
<evidence type="ECO:0000313" key="11">
    <source>
        <dbReference type="Proteomes" id="UP000002852"/>
    </source>
</evidence>
<keyword evidence="5 7" id="KW-1015">Disulfide bond</keyword>
<feature type="disulfide bond" evidence="7">
    <location>
        <begin position="390"/>
        <end position="400"/>
    </location>
</feature>
<comment type="subcellular location">
    <subcellularLocation>
        <location evidence="1">Secreted</location>
    </subcellularLocation>
</comment>
<dbReference type="Pfam" id="PF00530">
    <property type="entry name" value="SRCR"/>
    <property type="match status" value="11"/>
</dbReference>
<dbReference type="PANTHER" id="PTHR48071:SF15">
    <property type="entry name" value="SRCR DOMAIN-CONTAINING PROTEIN"/>
    <property type="match status" value="1"/>
</dbReference>
<feature type="domain" description="SRCR" evidence="9">
    <location>
        <begin position="926"/>
        <end position="1026"/>
    </location>
</feature>
<keyword evidence="3" id="KW-0732">Signal</keyword>